<keyword evidence="2" id="KW-1185">Reference proteome</keyword>
<evidence type="ECO:0008006" key="3">
    <source>
        <dbReference type="Google" id="ProtNLM"/>
    </source>
</evidence>
<gene>
    <name evidence="1" type="ORF">NBRC116591_26320</name>
</gene>
<accession>A0ABQ0AAY9</accession>
<dbReference type="RefSeq" id="WP_353303531.1">
    <property type="nucleotide sequence ID" value="NZ_BAABWN010000008.1"/>
</dbReference>
<organism evidence="1 2">
    <name type="scientific">Sessilibacter corallicola</name>
    <dbReference type="NCBI Taxonomy" id="2904075"/>
    <lineage>
        <taxon>Bacteria</taxon>
        <taxon>Pseudomonadati</taxon>
        <taxon>Pseudomonadota</taxon>
        <taxon>Gammaproteobacteria</taxon>
        <taxon>Cellvibrionales</taxon>
        <taxon>Cellvibrionaceae</taxon>
        <taxon>Sessilibacter</taxon>
    </lineage>
</organism>
<dbReference type="EMBL" id="BAABWN010000008">
    <property type="protein sequence ID" value="GAA6168821.1"/>
    <property type="molecule type" value="Genomic_DNA"/>
</dbReference>
<evidence type="ECO:0000313" key="2">
    <source>
        <dbReference type="Proteomes" id="UP001465153"/>
    </source>
</evidence>
<reference evidence="1 2" key="1">
    <citation type="submission" date="2024-04" db="EMBL/GenBank/DDBJ databases">
        <title>Draft genome sequence of Sessilibacter corallicola NBRC 116591.</title>
        <authorList>
            <person name="Miyakawa T."/>
            <person name="Kusuya Y."/>
            <person name="Miura T."/>
        </authorList>
    </citation>
    <scope>NUCLEOTIDE SEQUENCE [LARGE SCALE GENOMIC DNA]</scope>
    <source>
        <strain evidence="1 2">KU-00831-HH</strain>
    </source>
</reference>
<comment type="caution">
    <text evidence="1">The sequence shown here is derived from an EMBL/GenBank/DDBJ whole genome shotgun (WGS) entry which is preliminary data.</text>
</comment>
<sequence length="223" mass="25538">MKWCNLEAVNHRMSALVISGVLLLFVDSSVSKTEQEIDKMDATETGAATSFDKNRLWLPLSLTHLTPDLHKSAEIALSTPQCVEILRGELHEINPEKTVPIFKFICKSNERYTIATLVNGVNFEVINTSGETKLQQHTRHLNQYWKICQRNLHAQTEKLTSVRWPEGGKFKPSYIDSERVEYEIDFDAQGFGGEPLKYRGYCQFKTLKNYSVEVKPRPRSSTE</sequence>
<name>A0ABQ0AAY9_9GAMM</name>
<protein>
    <recommendedName>
        <fullName evidence="3">Secreted protein</fullName>
    </recommendedName>
</protein>
<proteinExistence type="predicted"/>
<evidence type="ECO:0000313" key="1">
    <source>
        <dbReference type="EMBL" id="GAA6168821.1"/>
    </source>
</evidence>
<dbReference type="Proteomes" id="UP001465153">
    <property type="component" value="Unassembled WGS sequence"/>
</dbReference>